<accession>E6QDG2</accession>
<keyword evidence="1" id="KW-1133">Transmembrane helix</keyword>
<name>E6QDG2_9ZZZZ</name>
<dbReference type="InterPro" id="IPR012902">
    <property type="entry name" value="N_methyl_site"/>
</dbReference>
<reference evidence="2" key="1">
    <citation type="submission" date="2009-10" db="EMBL/GenBank/DDBJ databases">
        <title>Diversity of trophic interactions inside an arsenic-rich microbial ecosystem.</title>
        <authorList>
            <person name="Bertin P.N."/>
            <person name="Heinrich-Salmeron A."/>
            <person name="Pelletier E."/>
            <person name="Goulhen-Chollet F."/>
            <person name="Arsene-Ploetze F."/>
            <person name="Gallien S."/>
            <person name="Calteau A."/>
            <person name="Vallenet D."/>
            <person name="Casiot C."/>
            <person name="Chane-Woon-Ming B."/>
            <person name="Giloteaux L."/>
            <person name="Barakat M."/>
            <person name="Bonnefoy V."/>
            <person name="Bruneel O."/>
            <person name="Chandler M."/>
            <person name="Cleiss J."/>
            <person name="Duran R."/>
            <person name="Elbaz-Poulichet F."/>
            <person name="Fonknechten N."/>
            <person name="Lauga B."/>
            <person name="Mornico D."/>
            <person name="Ortet P."/>
            <person name="Schaeffer C."/>
            <person name="Siguier P."/>
            <person name="Alexander Thil Smith A."/>
            <person name="Van Dorsselaer A."/>
            <person name="Weissenbach J."/>
            <person name="Medigue C."/>
            <person name="Le Paslier D."/>
        </authorList>
    </citation>
    <scope>NUCLEOTIDE SEQUENCE</scope>
</reference>
<comment type="caution">
    <text evidence="2">The sequence shown here is derived from an EMBL/GenBank/DDBJ whole genome shotgun (WGS) entry which is preliminary data.</text>
</comment>
<evidence type="ECO:0000313" key="2">
    <source>
        <dbReference type="EMBL" id="CBI05238.1"/>
    </source>
</evidence>
<gene>
    <name evidence="2" type="ORF">CARN5_1267</name>
</gene>
<evidence type="ECO:0008006" key="3">
    <source>
        <dbReference type="Google" id="ProtNLM"/>
    </source>
</evidence>
<sequence length="393" mass="40255">MQPANTSFNLDQSGTHNARPCTPQGGLTLIELMVAMVISIIVGIAIFEVFAQTEFGYLHNRGTGDIVNADRHALHVVSTYLSNAGYGMAGLPGCQTTYTYSTSTSSVVPVSAITVSPGGAPTTSTPQPVSLTINLSASQFAGVPMGQMVQSPSPSATNFHLNSQPGAGTTCQTNIQSGDMLIAAFGGGTCGMVVATKTPSSLQGACVINFAPGRNPSNPPGGFNSLIPNLTATEMAAAQVYDVGNGKLSSLTFSVVPGTTAGPGQLQLSSGGGTPALFAQGIDDLQVLFGFNTSGGQSVTSYGYFPTPQQLSANPSLISDIRTVMVAMVAQSGLKTAGTVTPGQLLLIPAIPASESVTGSKLPAVYYQPPAGVSSEQFNVMRTTVPVMNLIWH</sequence>
<dbReference type="PROSITE" id="PS00409">
    <property type="entry name" value="PROKAR_NTER_METHYL"/>
    <property type="match status" value="1"/>
</dbReference>
<dbReference type="EMBL" id="CABP01000105">
    <property type="protein sequence ID" value="CBI05238.1"/>
    <property type="molecule type" value="Genomic_DNA"/>
</dbReference>
<evidence type="ECO:0000256" key="1">
    <source>
        <dbReference type="SAM" id="Phobius"/>
    </source>
</evidence>
<proteinExistence type="predicted"/>
<protein>
    <recommendedName>
        <fullName evidence="3">Prepilin-type N-terminal cleavage/methylation domain-containing protein</fullName>
    </recommendedName>
</protein>
<dbReference type="AlphaFoldDB" id="E6QDG2"/>
<keyword evidence="1" id="KW-0812">Transmembrane</keyword>
<organism evidence="2">
    <name type="scientific">mine drainage metagenome</name>
    <dbReference type="NCBI Taxonomy" id="410659"/>
    <lineage>
        <taxon>unclassified sequences</taxon>
        <taxon>metagenomes</taxon>
        <taxon>ecological metagenomes</taxon>
    </lineage>
</organism>
<feature type="transmembrane region" description="Helical" evidence="1">
    <location>
        <begin position="32"/>
        <end position="51"/>
    </location>
</feature>
<keyword evidence="1" id="KW-0472">Membrane</keyword>
<dbReference type="Pfam" id="PF07963">
    <property type="entry name" value="N_methyl"/>
    <property type="match status" value="1"/>
</dbReference>